<dbReference type="SUPFAM" id="SSF51679">
    <property type="entry name" value="Bacterial luciferase-like"/>
    <property type="match status" value="1"/>
</dbReference>
<dbReference type="InterPro" id="IPR036661">
    <property type="entry name" value="Luciferase-like_sf"/>
</dbReference>
<evidence type="ECO:0000313" key="5">
    <source>
        <dbReference type="Proteomes" id="UP000321638"/>
    </source>
</evidence>
<name>A0A5C8P630_9HYPH</name>
<dbReference type="PANTHER" id="PTHR43244:SF1">
    <property type="entry name" value="5,10-METHYLENETETRAHYDROMETHANOPTERIN REDUCTASE"/>
    <property type="match status" value="1"/>
</dbReference>
<accession>A0A5C8P630</accession>
<dbReference type="AlphaFoldDB" id="A0A5C8P630"/>
<evidence type="ECO:0000256" key="1">
    <source>
        <dbReference type="ARBA" id="ARBA00023002"/>
    </source>
</evidence>
<gene>
    <name evidence="4" type="ORF">FHP25_40155</name>
</gene>
<dbReference type="InterPro" id="IPR050564">
    <property type="entry name" value="F420-G6PD/mer"/>
</dbReference>
<dbReference type="PANTHER" id="PTHR43244">
    <property type="match status" value="1"/>
</dbReference>
<dbReference type="Pfam" id="PF00296">
    <property type="entry name" value="Bac_luciferase"/>
    <property type="match status" value="1"/>
</dbReference>
<keyword evidence="5" id="KW-1185">Reference proteome</keyword>
<proteinExistence type="predicted"/>
<dbReference type="EMBL" id="VDUZ01000099">
    <property type="protein sequence ID" value="TXL69169.1"/>
    <property type="molecule type" value="Genomic_DNA"/>
</dbReference>
<evidence type="ECO:0000256" key="2">
    <source>
        <dbReference type="SAM" id="MobiDB-lite"/>
    </source>
</evidence>
<dbReference type="Proteomes" id="UP000321638">
    <property type="component" value="Unassembled WGS sequence"/>
</dbReference>
<reference evidence="4 5" key="1">
    <citation type="submission" date="2019-06" db="EMBL/GenBank/DDBJ databases">
        <title>New taxonomy in bacterial strain CC-CFT640, isolated from vineyard.</title>
        <authorList>
            <person name="Lin S.-Y."/>
            <person name="Tsai C.-F."/>
            <person name="Young C.-C."/>
        </authorList>
    </citation>
    <scope>NUCLEOTIDE SEQUENCE [LARGE SCALE GENOMIC DNA]</scope>
    <source>
        <strain evidence="4 5">CC-CFT640</strain>
    </source>
</reference>
<feature type="region of interest" description="Disordered" evidence="2">
    <location>
        <begin position="1"/>
        <end position="21"/>
    </location>
</feature>
<evidence type="ECO:0000259" key="3">
    <source>
        <dbReference type="Pfam" id="PF00296"/>
    </source>
</evidence>
<dbReference type="OrthoDB" id="9814695at2"/>
<dbReference type="InterPro" id="IPR011251">
    <property type="entry name" value="Luciferase-like_dom"/>
</dbReference>
<organism evidence="4 5">
    <name type="scientific">Vineibacter terrae</name>
    <dbReference type="NCBI Taxonomy" id="2586908"/>
    <lineage>
        <taxon>Bacteria</taxon>
        <taxon>Pseudomonadati</taxon>
        <taxon>Pseudomonadota</taxon>
        <taxon>Alphaproteobacteria</taxon>
        <taxon>Hyphomicrobiales</taxon>
        <taxon>Vineibacter</taxon>
    </lineage>
</organism>
<comment type="caution">
    <text evidence="4">The sequence shown here is derived from an EMBL/GenBank/DDBJ whole genome shotgun (WGS) entry which is preliminary data.</text>
</comment>
<sequence>MGNPHARPLPVARRPPQTGRGMATIARSGAMKIGLYMATQWREGADLGPELANLIEQVRAAKANGFASLMVGQHFLSRPLQMFQAMPLLARLATEAEGMLLGPGLLLLPLLNPVVVAEEAATMDWLTGGNFVLGLGLGYRHEEFDSIGVPFNERVPRFIEGIEVIRKLWRDPVVEHQGRFHRLGGVQASLKPRRPGGPPLWLAGDVEVAVKRAARLGDAWMPSPMVSREAAGRLGALFQEARATARLPPASEFPAIRECHVGSGTGRALDEVREPLAFKYESYASWGGDSGFVPADRIRQDFDRFAADRFLIGSQSEVVEQIEHYRETTAINHILARVQWPGLDQKTTLRTIDRLGGVIARLRR</sequence>
<keyword evidence="1" id="KW-0560">Oxidoreductase</keyword>
<evidence type="ECO:0000313" key="4">
    <source>
        <dbReference type="EMBL" id="TXL69169.1"/>
    </source>
</evidence>
<dbReference type="GO" id="GO:0016705">
    <property type="term" value="F:oxidoreductase activity, acting on paired donors, with incorporation or reduction of molecular oxygen"/>
    <property type="evidence" value="ECO:0007669"/>
    <property type="project" value="InterPro"/>
</dbReference>
<protein>
    <submittedName>
        <fullName evidence="4">LLM class flavin-dependent oxidoreductase</fullName>
    </submittedName>
</protein>
<feature type="domain" description="Luciferase-like" evidence="3">
    <location>
        <begin position="31"/>
        <end position="329"/>
    </location>
</feature>
<dbReference type="CDD" id="cd01097">
    <property type="entry name" value="Tetrahydromethanopterin_reductase"/>
    <property type="match status" value="1"/>
</dbReference>
<dbReference type="Gene3D" id="3.20.20.30">
    <property type="entry name" value="Luciferase-like domain"/>
    <property type="match status" value="1"/>
</dbReference>